<keyword evidence="12" id="KW-1185">Reference proteome</keyword>
<evidence type="ECO:0000256" key="1">
    <source>
        <dbReference type="ARBA" id="ARBA00001971"/>
    </source>
</evidence>
<dbReference type="GO" id="GO:0005737">
    <property type="term" value="C:cytoplasm"/>
    <property type="evidence" value="ECO:0007669"/>
    <property type="project" value="TreeGrafter"/>
</dbReference>
<evidence type="ECO:0000259" key="9">
    <source>
        <dbReference type="Pfam" id="PF00199"/>
    </source>
</evidence>
<dbReference type="InterPro" id="IPR011614">
    <property type="entry name" value="Catalase_core"/>
</dbReference>
<dbReference type="Pfam" id="PF00199">
    <property type="entry name" value="Catalase"/>
    <property type="match status" value="1"/>
</dbReference>
<evidence type="ECO:0000256" key="7">
    <source>
        <dbReference type="ARBA" id="ARBA00023004"/>
    </source>
</evidence>
<dbReference type="SUPFAM" id="SSF56634">
    <property type="entry name" value="Heme-dependent catalase-like"/>
    <property type="match status" value="1"/>
</dbReference>
<gene>
    <name evidence="11" type="primary">katA</name>
    <name evidence="11" type="ORF">NCTC9836_01972</name>
</gene>
<dbReference type="InterPro" id="IPR020835">
    <property type="entry name" value="Catalase_sf"/>
</dbReference>
<dbReference type="Gene3D" id="2.40.180.10">
    <property type="entry name" value="Catalase core domain"/>
    <property type="match status" value="1"/>
</dbReference>
<evidence type="ECO:0000259" key="10">
    <source>
        <dbReference type="Pfam" id="PF06628"/>
    </source>
</evidence>
<evidence type="ECO:0000256" key="8">
    <source>
        <dbReference type="ARBA" id="ARBA00023324"/>
    </source>
</evidence>
<feature type="domain" description="Catalase immune-responsive" evidence="10">
    <location>
        <begin position="90"/>
        <end position="149"/>
    </location>
</feature>
<keyword evidence="3 11" id="KW-0575">Peroxidase</keyword>
<organism evidence="11 12">
    <name type="scientific">Clostridium putrefaciens</name>
    <dbReference type="NCBI Taxonomy" id="99675"/>
    <lineage>
        <taxon>Bacteria</taxon>
        <taxon>Bacillati</taxon>
        <taxon>Bacillota</taxon>
        <taxon>Clostridia</taxon>
        <taxon>Eubacteriales</taxon>
        <taxon>Clostridiaceae</taxon>
        <taxon>Clostridium</taxon>
    </lineage>
</organism>
<dbReference type="OrthoDB" id="9760293at2"/>
<dbReference type="AlphaFoldDB" id="A0A381J8M9"/>
<reference evidence="11 12" key="1">
    <citation type="submission" date="2018-06" db="EMBL/GenBank/DDBJ databases">
        <authorList>
            <consortium name="Pathogen Informatics"/>
            <person name="Doyle S."/>
        </authorList>
    </citation>
    <scope>NUCLEOTIDE SEQUENCE [LARGE SCALE GENOMIC DNA]</scope>
    <source>
        <strain evidence="11 12">NCTC9836</strain>
    </source>
</reference>
<dbReference type="EMBL" id="UFWZ01000001">
    <property type="protein sequence ID" value="SUY47634.1"/>
    <property type="molecule type" value="Genomic_DNA"/>
</dbReference>
<evidence type="ECO:0000256" key="2">
    <source>
        <dbReference type="ARBA" id="ARBA00012314"/>
    </source>
</evidence>
<keyword evidence="8" id="KW-0376">Hydrogen peroxide</keyword>
<dbReference type="PANTHER" id="PTHR11465:SF23">
    <property type="entry name" value="CATALASE-2"/>
    <property type="match status" value="1"/>
</dbReference>
<proteinExistence type="predicted"/>
<comment type="cofactor">
    <cofactor evidence="1">
        <name>heme</name>
        <dbReference type="ChEBI" id="CHEBI:30413"/>
    </cofactor>
</comment>
<evidence type="ECO:0000256" key="4">
    <source>
        <dbReference type="ARBA" id="ARBA00022617"/>
    </source>
</evidence>
<dbReference type="GO" id="GO:0046872">
    <property type="term" value="F:metal ion binding"/>
    <property type="evidence" value="ECO:0007669"/>
    <property type="project" value="UniProtKB-KW"/>
</dbReference>
<sequence length="154" mass="17282">MVLNRNPENYAEQVEKLAFAPANLVEGLEFSDDKMLQGRAFVYSDAQRHRLGPDFRNIPINKQQNFSPKSMVSSGNGRYVAGEIMRSEIEEPDDFTQAGEKYESLSTLGKKNLVENIVSGLVHAKGETQNIVLRHLQMASPALAKRVWNGIKTF</sequence>
<evidence type="ECO:0000256" key="5">
    <source>
        <dbReference type="ARBA" id="ARBA00022723"/>
    </source>
</evidence>
<evidence type="ECO:0000313" key="12">
    <source>
        <dbReference type="Proteomes" id="UP000254664"/>
    </source>
</evidence>
<feature type="domain" description="Catalase core" evidence="9">
    <location>
        <begin position="1"/>
        <end position="75"/>
    </location>
</feature>
<dbReference type="Proteomes" id="UP000254664">
    <property type="component" value="Unassembled WGS sequence"/>
</dbReference>
<dbReference type="Pfam" id="PF06628">
    <property type="entry name" value="Catalase-rel"/>
    <property type="match status" value="1"/>
</dbReference>
<keyword evidence="5" id="KW-0479">Metal-binding</keyword>
<dbReference type="GO" id="GO:0042542">
    <property type="term" value="P:response to hydrogen peroxide"/>
    <property type="evidence" value="ECO:0007669"/>
    <property type="project" value="TreeGrafter"/>
</dbReference>
<evidence type="ECO:0000313" key="11">
    <source>
        <dbReference type="EMBL" id="SUY47634.1"/>
    </source>
</evidence>
<dbReference type="GO" id="GO:0042744">
    <property type="term" value="P:hydrogen peroxide catabolic process"/>
    <property type="evidence" value="ECO:0007669"/>
    <property type="project" value="UniProtKB-KW"/>
</dbReference>
<dbReference type="PROSITE" id="PS51402">
    <property type="entry name" value="CATALASE_3"/>
    <property type="match status" value="1"/>
</dbReference>
<protein>
    <recommendedName>
        <fullName evidence="2">catalase</fullName>
        <ecNumber evidence="2">1.11.1.6</ecNumber>
    </recommendedName>
</protein>
<dbReference type="PANTHER" id="PTHR11465">
    <property type="entry name" value="CATALASE"/>
    <property type="match status" value="1"/>
</dbReference>
<dbReference type="InterPro" id="IPR010582">
    <property type="entry name" value="Catalase_immune_responsive"/>
</dbReference>
<accession>A0A381J8M9</accession>
<name>A0A381J8M9_9CLOT</name>
<dbReference type="GO" id="GO:0004096">
    <property type="term" value="F:catalase activity"/>
    <property type="evidence" value="ECO:0007669"/>
    <property type="project" value="UniProtKB-EC"/>
</dbReference>
<keyword evidence="7" id="KW-0408">Iron</keyword>
<keyword evidence="4" id="KW-0349">Heme</keyword>
<dbReference type="EC" id="1.11.1.6" evidence="2"/>
<evidence type="ECO:0000256" key="6">
    <source>
        <dbReference type="ARBA" id="ARBA00023002"/>
    </source>
</evidence>
<keyword evidence="6 11" id="KW-0560">Oxidoreductase</keyword>
<evidence type="ECO:0000256" key="3">
    <source>
        <dbReference type="ARBA" id="ARBA00022559"/>
    </source>
</evidence>
<dbReference type="InterPro" id="IPR018028">
    <property type="entry name" value="Catalase"/>
</dbReference>
<dbReference type="GO" id="GO:0020037">
    <property type="term" value="F:heme binding"/>
    <property type="evidence" value="ECO:0007669"/>
    <property type="project" value="InterPro"/>
</dbReference>